<sequence>MKKAVFIIAQKMFRDEEYKEPKDILENAGVKTQTAATKAGSAVGKFGMTTNVDLILQDVEPAEYDAVIFVGGPGSRQYFEDKEAHRIARETISKNKILASICSSVGILANAGVLKGKTVTSFSAETELIKSKGAIHTGKGLEQDGTLITADGPAHATAFGEAILRAINQH</sequence>
<dbReference type="Gene3D" id="3.40.50.880">
    <property type="match status" value="1"/>
</dbReference>
<protein>
    <recommendedName>
        <fullName evidence="1">DJ-1/PfpI domain-containing protein</fullName>
    </recommendedName>
</protein>
<dbReference type="SUPFAM" id="SSF52317">
    <property type="entry name" value="Class I glutamine amidotransferase-like"/>
    <property type="match status" value="1"/>
</dbReference>
<organism evidence="2 3">
    <name type="scientific">candidate division WOR-1 bacterium RIFOXYB2_FULL_37_13</name>
    <dbReference type="NCBI Taxonomy" id="1802579"/>
    <lineage>
        <taxon>Bacteria</taxon>
        <taxon>Bacillati</taxon>
        <taxon>Saganbacteria</taxon>
    </lineage>
</organism>
<dbReference type="InterPro" id="IPR002818">
    <property type="entry name" value="DJ-1/PfpI"/>
</dbReference>
<dbReference type="InterPro" id="IPR029062">
    <property type="entry name" value="Class_I_gatase-like"/>
</dbReference>
<dbReference type="PANTHER" id="PTHR48094">
    <property type="entry name" value="PROTEIN/NUCLEIC ACID DEGLYCASE DJ-1-RELATED"/>
    <property type="match status" value="1"/>
</dbReference>
<feature type="domain" description="DJ-1/PfpI" evidence="1">
    <location>
        <begin position="2"/>
        <end position="165"/>
    </location>
</feature>
<accession>A0A1F4SX10</accession>
<name>A0A1F4SX10_UNCSA</name>
<dbReference type="Pfam" id="PF01965">
    <property type="entry name" value="DJ-1_PfpI"/>
    <property type="match status" value="1"/>
</dbReference>
<comment type="caution">
    <text evidence="2">The sequence shown here is derived from an EMBL/GenBank/DDBJ whole genome shotgun (WGS) entry which is preliminary data.</text>
</comment>
<evidence type="ECO:0000259" key="1">
    <source>
        <dbReference type="Pfam" id="PF01965"/>
    </source>
</evidence>
<evidence type="ECO:0000313" key="2">
    <source>
        <dbReference type="EMBL" id="OGC24958.1"/>
    </source>
</evidence>
<dbReference type="InterPro" id="IPR050325">
    <property type="entry name" value="Prot/Nucl_acid_deglycase"/>
</dbReference>
<proteinExistence type="predicted"/>
<dbReference type="PANTHER" id="PTHR48094:SF12">
    <property type="entry name" value="PARKINSON DISEASE PROTEIN 7 HOMOLOG"/>
    <property type="match status" value="1"/>
</dbReference>
<dbReference type="Proteomes" id="UP000178417">
    <property type="component" value="Unassembled WGS sequence"/>
</dbReference>
<reference evidence="2 3" key="1">
    <citation type="journal article" date="2016" name="Nat. Commun.">
        <title>Thousands of microbial genomes shed light on interconnected biogeochemical processes in an aquifer system.</title>
        <authorList>
            <person name="Anantharaman K."/>
            <person name="Brown C.T."/>
            <person name="Hug L.A."/>
            <person name="Sharon I."/>
            <person name="Castelle C.J."/>
            <person name="Probst A.J."/>
            <person name="Thomas B.C."/>
            <person name="Singh A."/>
            <person name="Wilkins M.J."/>
            <person name="Karaoz U."/>
            <person name="Brodie E.L."/>
            <person name="Williams K.H."/>
            <person name="Hubbard S.S."/>
            <person name="Banfield J.F."/>
        </authorList>
    </citation>
    <scope>NUCLEOTIDE SEQUENCE [LARGE SCALE GENOMIC DNA]</scope>
</reference>
<dbReference type="GO" id="GO:0005737">
    <property type="term" value="C:cytoplasm"/>
    <property type="evidence" value="ECO:0007669"/>
    <property type="project" value="TreeGrafter"/>
</dbReference>
<evidence type="ECO:0000313" key="3">
    <source>
        <dbReference type="Proteomes" id="UP000178417"/>
    </source>
</evidence>
<dbReference type="EMBL" id="MEUB01000005">
    <property type="protein sequence ID" value="OGC24958.1"/>
    <property type="molecule type" value="Genomic_DNA"/>
</dbReference>
<dbReference type="STRING" id="1802579.A2310_03690"/>
<dbReference type="AlphaFoldDB" id="A0A1F4SX10"/>
<gene>
    <name evidence="2" type="ORF">A2310_03690</name>
</gene>